<evidence type="ECO:0000256" key="1">
    <source>
        <dbReference type="ARBA" id="ARBA00004141"/>
    </source>
</evidence>
<sequence length="398" mass="41483">MARSRATPPVPRTVWALGFVSLFMDVSSEIIHALLPLFLTVTLGASVMMVGLVDGIAEATAAIAKVVSGYVSDRMGRRKPLILLGYGLAALSKPLFPMAGSAATVLLARFIDRSGKGMRGAPRDALIADVTPREARGRAYGLRQALDSTGAFLGPAMAIGLMIAFHDDIRRVFWIAALPAVIAFLIIVFAVSDKPGKAVDTASCPPIALADLKRLPARFWKVVALGGIFTLARFSEAFLILKATQAGLPIMAAPLVLVAMNLVYSLGAYPAGALADDHSARWLLQAGLVLLVVADAVLAFTTGVPMAFVGIALWGGHMAMTQGLLSKLVADHAPEEAAGSAFGLFNLTLGIATLIASALAGILWESIGPRATFIAGGAFAASAIVLAQVILPRRPEPA</sequence>
<dbReference type="InterPro" id="IPR036259">
    <property type="entry name" value="MFS_trans_sf"/>
</dbReference>
<evidence type="ECO:0000256" key="4">
    <source>
        <dbReference type="ARBA" id="ARBA00023136"/>
    </source>
</evidence>
<comment type="subcellular location">
    <subcellularLocation>
        <location evidence="1">Membrane</location>
        <topology evidence="1">Multi-pass membrane protein</topology>
    </subcellularLocation>
</comment>
<keyword evidence="3 5" id="KW-1133">Transmembrane helix</keyword>
<dbReference type="CDD" id="cd17370">
    <property type="entry name" value="MFS_MJ1317_like"/>
    <property type="match status" value="1"/>
</dbReference>
<feature type="transmembrane region" description="Helical" evidence="5">
    <location>
        <begin position="38"/>
        <end position="63"/>
    </location>
</feature>
<feature type="transmembrane region" description="Helical" evidence="5">
    <location>
        <begin position="248"/>
        <end position="270"/>
    </location>
</feature>
<dbReference type="InterPro" id="IPR005829">
    <property type="entry name" value="Sugar_transporter_CS"/>
</dbReference>
<dbReference type="RefSeq" id="WP_260045587.1">
    <property type="nucleotide sequence ID" value="NZ_JANZXA010000004.1"/>
</dbReference>
<dbReference type="PANTHER" id="PTHR23518:SF2">
    <property type="entry name" value="MAJOR FACILITATOR SUPERFAMILY TRANSPORTER"/>
    <property type="match status" value="1"/>
</dbReference>
<evidence type="ECO:0000313" key="7">
    <source>
        <dbReference type="EMBL" id="MCT2399486.1"/>
    </source>
</evidence>
<dbReference type="Gene3D" id="1.20.1250.20">
    <property type="entry name" value="MFS general substrate transporter like domains"/>
    <property type="match status" value="2"/>
</dbReference>
<dbReference type="Proteomes" id="UP001165583">
    <property type="component" value="Unassembled WGS sequence"/>
</dbReference>
<evidence type="ECO:0000256" key="5">
    <source>
        <dbReference type="SAM" id="Phobius"/>
    </source>
</evidence>
<accession>A0ABT2I3V5</accession>
<feature type="transmembrane region" description="Helical" evidence="5">
    <location>
        <begin position="83"/>
        <end position="111"/>
    </location>
</feature>
<protein>
    <submittedName>
        <fullName evidence="7">MFS transporter</fullName>
    </submittedName>
</protein>
<reference evidence="7" key="1">
    <citation type="submission" date="2022-09" db="EMBL/GenBank/DDBJ databases">
        <title>Novosphingobium sp. Nov., a polycyclic aromatic hydrocarbon-degrading bacterium isolated form mangrove sediments in HongKong.</title>
        <authorList>
            <person name="Hu Z."/>
        </authorList>
    </citation>
    <scope>NUCLEOTIDE SEQUENCE</scope>
    <source>
        <strain evidence="7">HK4-1</strain>
    </source>
</reference>
<proteinExistence type="predicted"/>
<dbReference type="PANTHER" id="PTHR23518">
    <property type="entry name" value="C-METHYLTRANSFERASE"/>
    <property type="match status" value="1"/>
</dbReference>
<feature type="transmembrane region" description="Helical" evidence="5">
    <location>
        <begin position="219"/>
        <end position="241"/>
    </location>
</feature>
<keyword evidence="4 5" id="KW-0472">Membrane</keyword>
<dbReference type="Pfam" id="PF07690">
    <property type="entry name" value="MFS_1"/>
    <property type="match status" value="1"/>
</dbReference>
<dbReference type="PROSITE" id="PS00216">
    <property type="entry name" value="SUGAR_TRANSPORT_1"/>
    <property type="match status" value="1"/>
</dbReference>
<feature type="domain" description="Major facilitator superfamily (MFS) profile" evidence="6">
    <location>
        <begin position="13"/>
        <end position="395"/>
    </location>
</feature>
<feature type="transmembrane region" description="Helical" evidence="5">
    <location>
        <begin position="172"/>
        <end position="191"/>
    </location>
</feature>
<evidence type="ECO:0000256" key="2">
    <source>
        <dbReference type="ARBA" id="ARBA00022692"/>
    </source>
</evidence>
<keyword evidence="2 5" id="KW-0812">Transmembrane</keyword>
<evidence type="ECO:0000259" key="6">
    <source>
        <dbReference type="PROSITE" id="PS50850"/>
    </source>
</evidence>
<feature type="transmembrane region" description="Helical" evidence="5">
    <location>
        <begin position="148"/>
        <end position="165"/>
    </location>
</feature>
<evidence type="ECO:0000256" key="3">
    <source>
        <dbReference type="ARBA" id="ARBA00022989"/>
    </source>
</evidence>
<name>A0ABT2I3V5_9SPHN</name>
<organism evidence="7 8">
    <name type="scientific">Novosphingobium mangrovi</name>
    <name type="common">ex Huang et al. 2023</name>
    <dbReference type="NCBI Taxonomy" id="2976432"/>
    <lineage>
        <taxon>Bacteria</taxon>
        <taxon>Pseudomonadati</taxon>
        <taxon>Pseudomonadota</taxon>
        <taxon>Alphaproteobacteria</taxon>
        <taxon>Sphingomonadales</taxon>
        <taxon>Sphingomonadaceae</taxon>
        <taxon>Novosphingobium</taxon>
    </lineage>
</organism>
<comment type="caution">
    <text evidence="7">The sequence shown here is derived from an EMBL/GenBank/DDBJ whole genome shotgun (WGS) entry which is preliminary data.</text>
</comment>
<dbReference type="InterPro" id="IPR020846">
    <property type="entry name" value="MFS_dom"/>
</dbReference>
<keyword evidence="8" id="KW-1185">Reference proteome</keyword>
<dbReference type="EMBL" id="JANZXA010000004">
    <property type="protein sequence ID" value="MCT2399486.1"/>
    <property type="molecule type" value="Genomic_DNA"/>
</dbReference>
<feature type="transmembrane region" description="Helical" evidence="5">
    <location>
        <begin position="371"/>
        <end position="391"/>
    </location>
</feature>
<dbReference type="PROSITE" id="PS50850">
    <property type="entry name" value="MFS"/>
    <property type="match status" value="1"/>
</dbReference>
<feature type="transmembrane region" description="Helical" evidence="5">
    <location>
        <begin position="337"/>
        <end position="364"/>
    </location>
</feature>
<dbReference type="SUPFAM" id="SSF103473">
    <property type="entry name" value="MFS general substrate transporter"/>
    <property type="match status" value="1"/>
</dbReference>
<gene>
    <name evidence="7" type="ORF">NZK81_07985</name>
</gene>
<evidence type="ECO:0000313" key="8">
    <source>
        <dbReference type="Proteomes" id="UP001165583"/>
    </source>
</evidence>
<dbReference type="InterPro" id="IPR011701">
    <property type="entry name" value="MFS"/>
</dbReference>